<comment type="caution">
    <text evidence="2">The sequence shown here is derived from an EMBL/GenBank/DDBJ whole genome shotgun (WGS) entry which is preliminary data.</text>
</comment>
<keyword evidence="3" id="KW-1185">Reference proteome</keyword>
<proteinExistence type="predicted"/>
<dbReference type="InterPro" id="IPR052159">
    <property type="entry name" value="Competence_DNA_uptake"/>
</dbReference>
<dbReference type="RefSeq" id="WP_380962786.1">
    <property type="nucleotide sequence ID" value="NZ_JBHTCO010000002.1"/>
</dbReference>
<dbReference type="Gene3D" id="3.60.15.10">
    <property type="entry name" value="Ribonuclease Z/Hydroxyacylglutathione hydrolase-like"/>
    <property type="match status" value="1"/>
</dbReference>
<protein>
    <submittedName>
        <fullName evidence="2">ComEC/Rec2 family competence protein</fullName>
    </submittedName>
</protein>
<dbReference type="PANTHER" id="PTHR30619:SF7">
    <property type="entry name" value="BETA-LACTAMASE DOMAIN PROTEIN"/>
    <property type="match status" value="1"/>
</dbReference>
<dbReference type="SUPFAM" id="SSF56281">
    <property type="entry name" value="Metallo-hydrolase/oxidoreductase"/>
    <property type="match status" value="1"/>
</dbReference>
<dbReference type="InterPro" id="IPR001279">
    <property type="entry name" value="Metallo-B-lactamas"/>
</dbReference>
<name>A0ABW2PQM2_9BACL</name>
<sequence length="302" mass="34024">MKKWVIILTAVILYFTPLRFVSAKEQPMQVHFIDVGQADCILIQTPQNKNILIDAGDMRSGPKIIQYLKSHGVMTLDALIATHPHHDHIGSMPDIIYNFKVKAFYMPNLTNNTRSYNLLRQAIKDEQIMVFNARAGNKIEVEPKVSIDIIGPLAGRYETMNDYSYVLKLIHGKNTFLLMADAGEQSETALLTKGINVKADIIKIGHHGASTGSTLPFLKKVNPDAAVISVGRHNPWGYPKRAVINRLKYLKIPTYRTDLLGNIVAISDGRSIRFTYEETKRTDPSSIYFDRMNIIKKVNTGK</sequence>
<accession>A0ABW2PQM2</accession>
<gene>
    <name evidence="2" type="ORF">ACFQRG_01150</name>
</gene>
<evidence type="ECO:0000313" key="2">
    <source>
        <dbReference type="EMBL" id="MFC7391602.1"/>
    </source>
</evidence>
<organism evidence="2 3">
    <name type="scientific">Scopulibacillus cellulosilyticus</name>
    <dbReference type="NCBI Taxonomy" id="2665665"/>
    <lineage>
        <taxon>Bacteria</taxon>
        <taxon>Bacillati</taxon>
        <taxon>Bacillota</taxon>
        <taxon>Bacilli</taxon>
        <taxon>Bacillales</taxon>
        <taxon>Sporolactobacillaceae</taxon>
        <taxon>Scopulibacillus</taxon>
    </lineage>
</organism>
<dbReference type="CDD" id="cd07731">
    <property type="entry name" value="ComA-like_MBL-fold"/>
    <property type="match status" value="1"/>
</dbReference>
<feature type="domain" description="Metallo-beta-lactamase" evidence="1">
    <location>
        <begin position="37"/>
        <end position="232"/>
    </location>
</feature>
<dbReference type="InterPro" id="IPR035681">
    <property type="entry name" value="ComA-like_MBL"/>
</dbReference>
<dbReference type="EMBL" id="JBHTCO010000002">
    <property type="protein sequence ID" value="MFC7391602.1"/>
    <property type="molecule type" value="Genomic_DNA"/>
</dbReference>
<evidence type="ECO:0000259" key="1">
    <source>
        <dbReference type="SMART" id="SM00849"/>
    </source>
</evidence>
<dbReference type="Proteomes" id="UP001596505">
    <property type="component" value="Unassembled WGS sequence"/>
</dbReference>
<reference evidence="3" key="1">
    <citation type="journal article" date="2019" name="Int. J. Syst. Evol. Microbiol.">
        <title>The Global Catalogue of Microorganisms (GCM) 10K type strain sequencing project: providing services to taxonomists for standard genome sequencing and annotation.</title>
        <authorList>
            <consortium name="The Broad Institute Genomics Platform"/>
            <consortium name="The Broad Institute Genome Sequencing Center for Infectious Disease"/>
            <person name="Wu L."/>
            <person name="Ma J."/>
        </authorList>
    </citation>
    <scope>NUCLEOTIDE SEQUENCE [LARGE SCALE GENOMIC DNA]</scope>
    <source>
        <strain evidence="3">CGMCC 1.16305</strain>
    </source>
</reference>
<dbReference type="PANTHER" id="PTHR30619">
    <property type="entry name" value="DNA INTERNALIZATION/COMPETENCE PROTEIN COMEC/REC2"/>
    <property type="match status" value="1"/>
</dbReference>
<dbReference type="InterPro" id="IPR036866">
    <property type="entry name" value="RibonucZ/Hydroxyglut_hydro"/>
</dbReference>
<evidence type="ECO:0000313" key="3">
    <source>
        <dbReference type="Proteomes" id="UP001596505"/>
    </source>
</evidence>
<dbReference type="Pfam" id="PF00753">
    <property type="entry name" value="Lactamase_B"/>
    <property type="match status" value="1"/>
</dbReference>
<dbReference type="SMART" id="SM00849">
    <property type="entry name" value="Lactamase_B"/>
    <property type="match status" value="1"/>
</dbReference>